<evidence type="ECO:0000256" key="1">
    <source>
        <dbReference type="SAM" id="Phobius"/>
    </source>
</evidence>
<gene>
    <name evidence="2" type="ORF">A2610_00470</name>
</gene>
<name>A0A1F8E0Y7_9BACT</name>
<evidence type="ECO:0000313" key="2">
    <source>
        <dbReference type="EMBL" id="OGM93878.1"/>
    </source>
</evidence>
<dbReference type="PROSITE" id="PS00409">
    <property type="entry name" value="PROKAR_NTER_METHYL"/>
    <property type="match status" value="1"/>
</dbReference>
<dbReference type="InterPro" id="IPR012902">
    <property type="entry name" value="N_methyl_site"/>
</dbReference>
<proteinExistence type="predicted"/>
<dbReference type="EMBL" id="MGIV01000019">
    <property type="protein sequence ID" value="OGM93878.1"/>
    <property type="molecule type" value="Genomic_DNA"/>
</dbReference>
<dbReference type="SUPFAM" id="SSF54523">
    <property type="entry name" value="Pili subunits"/>
    <property type="match status" value="1"/>
</dbReference>
<keyword evidence="1" id="KW-0812">Transmembrane</keyword>
<reference evidence="2 3" key="1">
    <citation type="journal article" date="2016" name="Nat. Commun.">
        <title>Thousands of microbial genomes shed light on interconnected biogeochemical processes in an aquifer system.</title>
        <authorList>
            <person name="Anantharaman K."/>
            <person name="Brown C.T."/>
            <person name="Hug L.A."/>
            <person name="Sharon I."/>
            <person name="Castelle C.J."/>
            <person name="Probst A.J."/>
            <person name="Thomas B.C."/>
            <person name="Singh A."/>
            <person name="Wilkins M.J."/>
            <person name="Karaoz U."/>
            <person name="Brodie E.L."/>
            <person name="Williams K.H."/>
            <person name="Hubbard S.S."/>
            <person name="Banfield J.F."/>
        </authorList>
    </citation>
    <scope>NUCLEOTIDE SEQUENCE [LARGE SCALE GENOMIC DNA]</scope>
</reference>
<dbReference type="Proteomes" id="UP000179057">
    <property type="component" value="Unassembled WGS sequence"/>
</dbReference>
<keyword evidence="1" id="KW-1133">Transmembrane helix</keyword>
<comment type="caution">
    <text evidence="2">The sequence shown here is derived from an EMBL/GenBank/DDBJ whole genome shotgun (WGS) entry which is preliminary data.</text>
</comment>
<dbReference type="AlphaFoldDB" id="A0A1F8E0Y7"/>
<accession>A0A1F8E0Y7</accession>
<protein>
    <recommendedName>
        <fullName evidence="4">Type II secretion system protein GspG C-terminal domain-containing protein</fullName>
    </recommendedName>
</protein>
<dbReference type="NCBIfam" id="TIGR02532">
    <property type="entry name" value="IV_pilin_GFxxxE"/>
    <property type="match status" value="1"/>
</dbReference>
<evidence type="ECO:0000313" key="3">
    <source>
        <dbReference type="Proteomes" id="UP000179057"/>
    </source>
</evidence>
<feature type="transmembrane region" description="Helical" evidence="1">
    <location>
        <begin position="12"/>
        <end position="30"/>
    </location>
</feature>
<dbReference type="Pfam" id="PF07963">
    <property type="entry name" value="N_methyl"/>
    <property type="match status" value="1"/>
</dbReference>
<sequence length="377" mass="41056">MIRTKGFTLLELLITIGILAVLATTAVLVINPVEYLRQSRDTRRIGDLDAISKAIDLYTINKPAIAELGTVSIVYISLPDTSSTCGSHSLPLLPSPWQYRCATTANLQKVDGTGWLPINFSSVSGGAPLATLPIDPVNGAANLQYYAFTASGRKYEVFSVIESENNFLGGPNDKISSDGGDDFTRYEVGSDLTIAPWSFEFDAFPLATSGSKKPGWYKIYGDSFVSIESDAETANFLRLTTQVWYEWQENILYNPNSVYKVEVRARLFADPAVGYKFIYTGFVGVAANGVSRSNITGASGTNAQHFRGFRGEELDVTSGWTIATDYSGGYGSPQGTNTNCTDPNNPCLMHAAVRYIRPLLMVGEGTTDIDYIKVTKQ</sequence>
<organism evidence="2 3">
    <name type="scientific">Candidatus Wolfebacteria bacterium RIFOXYD1_FULL_48_65</name>
    <dbReference type="NCBI Taxonomy" id="1802561"/>
    <lineage>
        <taxon>Bacteria</taxon>
        <taxon>Candidatus Wolfeibacteriota</taxon>
    </lineage>
</organism>
<dbReference type="Gene3D" id="3.30.700.10">
    <property type="entry name" value="Glycoprotein, Type 4 Pilin"/>
    <property type="match status" value="1"/>
</dbReference>
<dbReference type="InterPro" id="IPR045584">
    <property type="entry name" value="Pilin-like"/>
</dbReference>
<evidence type="ECO:0008006" key="4">
    <source>
        <dbReference type="Google" id="ProtNLM"/>
    </source>
</evidence>
<keyword evidence="1" id="KW-0472">Membrane</keyword>